<dbReference type="SUPFAM" id="SSF51569">
    <property type="entry name" value="Aldolase"/>
    <property type="match status" value="1"/>
</dbReference>
<feature type="binding site" evidence="3">
    <location>
        <position position="207"/>
    </location>
    <ligand>
        <name>Zn(2+)</name>
        <dbReference type="ChEBI" id="CHEBI:29105"/>
        <label>1</label>
        <note>catalytic</note>
    </ligand>
</feature>
<comment type="caution">
    <text evidence="4">The sequence shown here is derived from an EMBL/GenBank/DDBJ whole genome shotgun (WGS) entry which is preliminary data.</text>
</comment>
<proteinExistence type="predicted"/>
<dbReference type="NCBIfam" id="TIGR00167">
    <property type="entry name" value="cbbA"/>
    <property type="match status" value="1"/>
</dbReference>
<sequence>MALYSMKEILADAQKRGYGVGYFNAVNLEMVRAYIEAAEELDSPIIIGTAEALLPIAPFDWIVPAMLEAARRAKVPVAVHLDHTYHFDLLMQALRAGFGSVMYDGSRETHAHNIETSAEIVRIAHAMGVGVECELGSVGGLSDEAGHEDKMVYTDPAEAASFLESTGADFLAVSIGTVHGVYKAEPRLDIPRLQKIRATVDVPLVLHGGSGLSDADFQNTIAGGIAKVNVYTDVILAAKRALAEHPDAVYTDGVCLAREAMKQATLKKLRIFGSAGKA</sequence>
<comment type="cofactor">
    <cofactor evidence="3">
        <name>Zn(2+)</name>
        <dbReference type="ChEBI" id="CHEBI:29105"/>
    </cofactor>
    <text evidence="3">Binds 2 Zn(2+) ions per subunit. One is catalytic and the other provides a structural contribution.</text>
</comment>
<feature type="binding site" evidence="3">
    <location>
        <position position="83"/>
    </location>
    <ligand>
        <name>Zn(2+)</name>
        <dbReference type="ChEBI" id="CHEBI:29105"/>
        <label>1</label>
        <note>catalytic</note>
    </ligand>
</feature>
<dbReference type="InterPro" id="IPR050246">
    <property type="entry name" value="Class_II_FBP_aldolase"/>
</dbReference>
<feature type="binding site" evidence="2">
    <location>
        <begin position="229"/>
        <end position="232"/>
    </location>
    <ligand>
        <name>dihydroxyacetone phosphate</name>
        <dbReference type="ChEBI" id="CHEBI:57642"/>
    </ligand>
</feature>
<evidence type="ECO:0000313" key="4">
    <source>
        <dbReference type="EMBL" id="HIQ81967.1"/>
    </source>
</evidence>
<feature type="binding site" evidence="2">
    <location>
        <begin position="208"/>
        <end position="210"/>
    </location>
    <ligand>
        <name>dihydroxyacetone phosphate</name>
        <dbReference type="ChEBI" id="CHEBI:57642"/>
    </ligand>
</feature>
<dbReference type="GO" id="GO:0009025">
    <property type="term" value="F:tagatose-bisphosphate aldolase activity"/>
    <property type="evidence" value="ECO:0007669"/>
    <property type="project" value="TreeGrafter"/>
</dbReference>
<dbReference type="Gene3D" id="3.20.20.70">
    <property type="entry name" value="Aldolase class I"/>
    <property type="match status" value="1"/>
</dbReference>
<feature type="active site" description="Proton donor" evidence="1">
    <location>
        <position position="82"/>
    </location>
</feature>
<feature type="binding site" evidence="3">
    <location>
        <position position="104"/>
    </location>
    <ligand>
        <name>Zn(2+)</name>
        <dbReference type="ChEBI" id="CHEBI:29105"/>
        <label>2</label>
    </ligand>
</feature>
<dbReference type="PANTHER" id="PTHR30304">
    <property type="entry name" value="D-TAGATOSE-1,6-BISPHOSPHATE ALDOLASE"/>
    <property type="match status" value="1"/>
</dbReference>
<dbReference type="CDD" id="cd00947">
    <property type="entry name" value="TBP_aldolase_IIB"/>
    <property type="match status" value="1"/>
</dbReference>
<dbReference type="PIRSF" id="PIRSF001359">
    <property type="entry name" value="F_bP_aldolase_II"/>
    <property type="match status" value="1"/>
</dbReference>
<dbReference type="AlphaFoldDB" id="A0A9D1CVG4"/>
<feature type="binding site" evidence="3">
    <location>
        <position position="134"/>
    </location>
    <ligand>
        <name>Zn(2+)</name>
        <dbReference type="ChEBI" id="CHEBI:29105"/>
        <label>2</label>
    </ligand>
</feature>
<dbReference type="EMBL" id="DVFZ01000028">
    <property type="protein sequence ID" value="HIQ81967.1"/>
    <property type="molecule type" value="Genomic_DNA"/>
</dbReference>
<dbReference type="Proteomes" id="UP000824260">
    <property type="component" value="Unassembled WGS sequence"/>
</dbReference>
<dbReference type="InterPro" id="IPR013785">
    <property type="entry name" value="Aldolase_TIM"/>
</dbReference>
<name>A0A9D1CVG4_9FIRM</name>
<dbReference type="PANTHER" id="PTHR30304:SF0">
    <property type="entry name" value="D-TAGATOSE-1,6-BISPHOSPHATE ALDOLASE SUBUNIT GATY-RELATED"/>
    <property type="match status" value="1"/>
</dbReference>
<feature type="binding site" evidence="3">
    <location>
        <position position="179"/>
    </location>
    <ligand>
        <name>Zn(2+)</name>
        <dbReference type="ChEBI" id="CHEBI:29105"/>
        <label>1</label>
        <note>catalytic</note>
    </ligand>
</feature>
<feature type="binding site" evidence="2">
    <location>
        <position position="180"/>
    </location>
    <ligand>
        <name>dihydroxyacetone phosphate</name>
        <dbReference type="ChEBI" id="CHEBI:57642"/>
    </ligand>
</feature>
<evidence type="ECO:0000256" key="2">
    <source>
        <dbReference type="PIRSR" id="PIRSR001359-2"/>
    </source>
</evidence>
<reference evidence="4" key="1">
    <citation type="submission" date="2020-10" db="EMBL/GenBank/DDBJ databases">
        <authorList>
            <person name="Gilroy R."/>
        </authorList>
    </citation>
    <scope>NUCLEOTIDE SEQUENCE</scope>
    <source>
        <strain evidence="4">ChiSjej6B24-2974</strain>
    </source>
</reference>
<evidence type="ECO:0000256" key="1">
    <source>
        <dbReference type="PIRSR" id="PIRSR001359-1"/>
    </source>
</evidence>
<organism evidence="4 5">
    <name type="scientific">Candidatus Pullichristensenella stercorigallinarum</name>
    <dbReference type="NCBI Taxonomy" id="2840909"/>
    <lineage>
        <taxon>Bacteria</taxon>
        <taxon>Bacillati</taxon>
        <taxon>Bacillota</taxon>
        <taxon>Clostridia</taxon>
        <taxon>Candidatus Pullichristensenella</taxon>
    </lineage>
</organism>
<keyword evidence="3" id="KW-0479">Metal-binding</keyword>
<evidence type="ECO:0000256" key="3">
    <source>
        <dbReference type="PIRSR" id="PIRSR001359-3"/>
    </source>
</evidence>
<keyword evidence="3" id="KW-0862">Zinc</keyword>
<dbReference type="Pfam" id="PF01116">
    <property type="entry name" value="F_bP_aldolase"/>
    <property type="match status" value="1"/>
</dbReference>
<gene>
    <name evidence="4" type="ORF">IAA52_02565</name>
</gene>
<accession>A0A9D1CVG4</accession>
<dbReference type="InterPro" id="IPR000771">
    <property type="entry name" value="FBA_II"/>
</dbReference>
<dbReference type="GO" id="GO:0008270">
    <property type="term" value="F:zinc ion binding"/>
    <property type="evidence" value="ECO:0007669"/>
    <property type="project" value="InterPro"/>
</dbReference>
<reference evidence="4" key="2">
    <citation type="journal article" date="2021" name="PeerJ">
        <title>Extensive microbial diversity within the chicken gut microbiome revealed by metagenomics and culture.</title>
        <authorList>
            <person name="Gilroy R."/>
            <person name="Ravi A."/>
            <person name="Getino M."/>
            <person name="Pursley I."/>
            <person name="Horton D.L."/>
            <person name="Alikhan N.F."/>
            <person name="Baker D."/>
            <person name="Gharbi K."/>
            <person name="Hall N."/>
            <person name="Watson M."/>
            <person name="Adriaenssens E.M."/>
            <person name="Foster-Nyarko E."/>
            <person name="Jarju S."/>
            <person name="Secka A."/>
            <person name="Antonio M."/>
            <person name="Oren A."/>
            <person name="Chaudhuri R.R."/>
            <person name="La Ragione R."/>
            <person name="Hildebrand F."/>
            <person name="Pallen M.J."/>
        </authorList>
    </citation>
    <scope>NUCLEOTIDE SEQUENCE</scope>
    <source>
        <strain evidence="4">ChiSjej6B24-2974</strain>
    </source>
</reference>
<evidence type="ECO:0000313" key="5">
    <source>
        <dbReference type="Proteomes" id="UP000824260"/>
    </source>
</evidence>
<dbReference type="GO" id="GO:0005975">
    <property type="term" value="P:carbohydrate metabolic process"/>
    <property type="evidence" value="ECO:0007669"/>
    <property type="project" value="InterPro"/>
</dbReference>
<protein>
    <submittedName>
        <fullName evidence="4">Class II fructose-bisphosphate aldolase</fullName>
    </submittedName>
</protein>
<dbReference type="GO" id="GO:0005829">
    <property type="term" value="C:cytosol"/>
    <property type="evidence" value="ECO:0007669"/>
    <property type="project" value="TreeGrafter"/>
</dbReference>